<dbReference type="EMBL" id="LT670846">
    <property type="protein sequence ID" value="SHK14503.1"/>
    <property type="molecule type" value="Genomic_DNA"/>
</dbReference>
<dbReference type="PANTHER" id="PTHR46623:SF6">
    <property type="entry name" value="ALPHA_BETA-HYDROLASES SUPERFAMILY PROTEIN"/>
    <property type="match status" value="1"/>
</dbReference>
<dbReference type="InterPro" id="IPR051049">
    <property type="entry name" value="Dienelactone_hydrolase-like"/>
</dbReference>
<dbReference type="GO" id="GO:0016787">
    <property type="term" value="F:hydrolase activity"/>
    <property type="evidence" value="ECO:0007669"/>
    <property type="project" value="InterPro"/>
</dbReference>
<organism evidence="2 3">
    <name type="scientific">Thermocrinis minervae</name>
    <dbReference type="NCBI Taxonomy" id="381751"/>
    <lineage>
        <taxon>Bacteria</taxon>
        <taxon>Pseudomonadati</taxon>
        <taxon>Aquificota</taxon>
        <taxon>Aquificia</taxon>
        <taxon>Aquificales</taxon>
        <taxon>Aquificaceae</taxon>
        <taxon>Thermocrinis</taxon>
    </lineage>
</organism>
<evidence type="ECO:0000313" key="2">
    <source>
        <dbReference type="EMBL" id="SHK14503.1"/>
    </source>
</evidence>
<protein>
    <submittedName>
        <fullName evidence="2">Carboxymethylenebutenolidase</fullName>
    </submittedName>
</protein>
<dbReference type="SUPFAM" id="SSF53474">
    <property type="entry name" value="alpha/beta-Hydrolases"/>
    <property type="match status" value="1"/>
</dbReference>
<dbReference type="RefSeq" id="WP_079653268.1">
    <property type="nucleotide sequence ID" value="NZ_LT670846.1"/>
</dbReference>
<proteinExistence type="predicted"/>
<accession>A0A1M6Q2S0</accession>
<dbReference type="InterPro" id="IPR029058">
    <property type="entry name" value="AB_hydrolase_fold"/>
</dbReference>
<evidence type="ECO:0000313" key="3">
    <source>
        <dbReference type="Proteomes" id="UP000189810"/>
    </source>
</evidence>
<keyword evidence="3" id="KW-1185">Reference proteome</keyword>
<evidence type="ECO:0000259" key="1">
    <source>
        <dbReference type="Pfam" id="PF01738"/>
    </source>
</evidence>
<gene>
    <name evidence="2" type="ORF">SAMN05444391_0055</name>
</gene>
<dbReference type="STRING" id="381751.SAMN05444391_0055"/>
<name>A0A1M6Q2S0_9AQUI</name>
<dbReference type="PANTHER" id="PTHR46623">
    <property type="entry name" value="CARBOXYMETHYLENEBUTENOLIDASE-RELATED"/>
    <property type="match status" value="1"/>
</dbReference>
<dbReference type="AlphaFoldDB" id="A0A1M6Q2S0"/>
<dbReference type="Gene3D" id="3.40.50.1820">
    <property type="entry name" value="alpha/beta hydrolase"/>
    <property type="match status" value="1"/>
</dbReference>
<reference evidence="2 3" key="1">
    <citation type="submission" date="2016-11" db="EMBL/GenBank/DDBJ databases">
        <authorList>
            <person name="Jaros S."/>
            <person name="Januszkiewicz K."/>
            <person name="Wedrychowicz H."/>
        </authorList>
    </citation>
    <scope>NUCLEOTIDE SEQUENCE [LARGE SCALE GENOMIC DNA]</scope>
    <source>
        <strain evidence="2 3">DSM 19557</strain>
    </source>
</reference>
<dbReference type="Proteomes" id="UP000189810">
    <property type="component" value="Chromosome I"/>
</dbReference>
<dbReference type="Pfam" id="PF01738">
    <property type="entry name" value="DLH"/>
    <property type="match status" value="1"/>
</dbReference>
<sequence>MGKMISFKKDGVEVSGYFAEPEAITKGPLVIVIHEWWGLVPHIKDVCDRYAREGFFAFGIDLYKGKTANNPEDAGKLMQDLFQNRLPEAEAMFKASLDYFKENDIGFVGRVQDYRFGVTGFCCGGTCTWYFGAKFPQDVHALAPYYGLYSIVPIDFSKIKAPVFAVHAGKDAFIPLSDVVKAIEECNKHSINAQFIIYAGVDHAFFNDARPEVYHEEYAKDVWIKTVAFFKQHLE</sequence>
<dbReference type="OrthoDB" id="9771666at2"/>
<dbReference type="InterPro" id="IPR002925">
    <property type="entry name" value="Dienelactn_hydro"/>
</dbReference>
<feature type="domain" description="Dienelactone hydrolase" evidence="1">
    <location>
        <begin position="15"/>
        <end position="234"/>
    </location>
</feature>